<accession>A0A7Y7E6S8</accession>
<dbReference type="Gene3D" id="3.40.630.30">
    <property type="match status" value="1"/>
</dbReference>
<evidence type="ECO:0000256" key="1">
    <source>
        <dbReference type="SAM" id="MobiDB-lite"/>
    </source>
</evidence>
<dbReference type="RefSeq" id="WP_176606331.1">
    <property type="nucleotide sequence ID" value="NZ_BNBU01000001.1"/>
</dbReference>
<organism evidence="3 4">
    <name type="scientific">Streptomyces morookaense</name>
    <name type="common">Streptoverticillium morookaense</name>
    <dbReference type="NCBI Taxonomy" id="1970"/>
    <lineage>
        <taxon>Bacteria</taxon>
        <taxon>Bacillati</taxon>
        <taxon>Actinomycetota</taxon>
        <taxon>Actinomycetes</taxon>
        <taxon>Kitasatosporales</taxon>
        <taxon>Streptomycetaceae</taxon>
        <taxon>Streptomyces</taxon>
    </lineage>
</organism>
<dbReference type="PROSITE" id="PS51186">
    <property type="entry name" value="GNAT"/>
    <property type="match status" value="1"/>
</dbReference>
<evidence type="ECO:0000313" key="3">
    <source>
        <dbReference type="EMBL" id="NVK77686.1"/>
    </source>
</evidence>
<dbReference type="SUPFAM" id="SSF55729">
    <property type="entry name" value="Acyl-CoA N-acyltransferases (Nat)"/>
    <property type="match status" value="1"/>
</dbReference>
<dbReference type="InterPro" id="IPR000182">
    <property type="entry name" value="GNAT_dom"/>
</dbReference>
<dbReference type="Pfam" id="PF00583">
    <property type="entry name" value="Acetyltransf_1"/>
    <property type="match status" value="1"/>
</dbReference>
<proteinExistence type="predicted"/>
<evidence type="ECO:0000259" key="2">
    <source>
        <dbReference type="PROSITE" id="PS51186"/>
    </source>
</evidence>
<comment type="caution">
    <text evidence="3">The sequence shown here is derived from an EMBL/GenBank/DDBJ whole genome shotgun (WGS) entry which is preliminary data.</text>
</comment>
<dbReference type="GO" id="GO:0016747">
    <property type="term" value="F:acyltransferase activity, transferring groups other than amino-acyl groups"/>
    <property type="evidence" value="ECO:0007669"/>
    <property type="project" value="InterPro"/>
</dbReference>
<feature type="compositionally biased region" description="Basic and acidic residues" evidence="1">
    <location>
        <begin position="239"/>
        <end position="248"/>
    </location>
</feature>
<dbReference type="InterPro" id="IPR016181">
    <property type="entry name" value="Acyl_CoA_acyltransferase"/>
</dbReference>
<gene>
    <name evidence="3" type="ORF">HG542_08400</name>
</gene>
<dbReference type="EMBL" id="JABBXF010000014">
    <property type="protein sequence ID" value="NVK77686.1"/>
    <property type="molecule type" value="Genomic_DNA"/>
</dbReference>
<feature type="region of interest" description="Disordered" evidence="1">
    <location>
        <begin position="226"/>
        <end position="268"/>
    </location>
</feature>
<dbReference type="AlphaFoldDB" id="A0A7Y7E6S8"/>
<dbReference type="Proteomes" id="UP000587462">
    <property type="component" value="Unassembled WGS sequence"/>
</dbReference>
<feature type="domain" description="N-acetyltransferase" evidence="2">
    <location>
        <begin position="3"/>
        <end position="184"/>
    </location>
</feature>
<evidence type="ECO:0000313" key="4">
    <source>
        <dbReference type="Proteomes" id="UP000587462"/>
    </source>
</evidence>
<reference evidence="3 4" key="1">
    <citation type="submission" date="2020-04" db="EMBL/GenBank/DDBJ databases">
        <title>Draft Genome Sequence of Streptomyces morookaense DSM 40503, an 8-azaguanine-producing strain.</title>
        <authorList>
            <person name="Qi J."/>
            <person name="Gao J.-M."/>
        </authorList>
    </citation>
    <scope>NUCLEOTIDE SEQUENCE [LARGE SCALE GENOMIC DNA]</scope>
    <source>
        <strain evidence="3 4">DSM 40503</strain>
    </source>
</reference>
<protein>
    <submittedName>
        <fullName evidence="3">GNAT family N-acetyltransferase</fullName>
    </submittedName>
</protein>
<keyword evidence="4" id="KW-1185">Reference proteome</keyword>
<sequence>MTFDVRRLGPGDLELLLGLQERIASALPDPGIFQTSTPEFIAYCLADGGRCYGVLHHGETVAYRIVYFPRDRPFNLAKDSALPPEEHTAVGHWDTVAVLPGWRGHGLARLMNARALADVADLADGADGADAADGSDTGIRHLFATSSPHNPHGVRTLSEAGFQPIGIVRKFGGKLRFLLYRPNPQGWPPAPAGTPERTVPFQDTGALEEAFRDGWTGAGIDFDFDGPGPARLRMHRRPPPFDDARGRQVPDGAAQAPQRPIPEQESQA</sequence>
<name>A0A7Y7E6S8_STRMO</name>
<keyword evidence="3" id="KW-0808">Transferase</keyword>